<organism evidence="2 3">
    <name type="scientific">Clostridium folliculivorans</name>
    <dbReference type="NCBI Taxonomy" id="2886038"/>
    <lineage>
        <taxon>Bacteria</taxon>
        <taxon>Bacillati</taxon>
        <taxon>Bacillota</taxon>
        <taxon>Clostridia</taxon>
        <taxon>Eubacteriales</taxon>
        <taxon>Clostridiaceae</taxon>
        <taxon>Clostridium</taxon>
    </lineage>
</organism>
<dbReference type="RefSeq" id="WP_261851101.1">
    <property type="nucleotide sequence ID" value="NZ_BQXY01000001.1"/>
</dbReference>
<accession>A0A9W5Y054</accession>
<dbReference type="Proteomes" id="UP001057868">
    <property type="component" value="Unassembled WGS sequence"/>
</dbReference>
<dbReference type="Pfam" id="PF00583">
    <property type="entry name" value="Acetyltransf_1"/>
    <property type="match status" value="1"/>
</dbReference>
<dbReference type="PANTHER" id="PTHR43415:SF3">
    <property type="entry name" value="GNAT-FAMILY ACETYLTRANSFERASE"/>
    <property type="match status" value="1"/>
</dbReference>
<sequence length="175" mass="20290">MKIREIEKSDAEKYLKLLLNLDKEDNKMATQVYKAQDNIKKLEMEINFINKTNSKLLIVEDSKKFVGYLSIERDIMNRKITGFLHVGLLEKYTNKGIGTKLVEVASDWCKDNDIHTLYLRVRADNTKAIALFKRMGFIIDGTVAEELKETDSEYDELQMLKPLKDARVNLKIRSA</sequence>
<gene>
    <name evidence="2" type="ORF">CFOLD11_09060</name>
</gene>
<feature type="domain" description="N-acetyltransferase" evidence="1">
    <location>
        <begin position="1"/>
        <end position="164"/>
    </location>
</feature>
<dbReference type="AlphaFoldDB" id="A0A9W5Y054"/>
<dbReference type="PANTHER" id="PTHR43415">
    <property type="entry name" value="SPERMIDINE N(1)-ACETYLTRANSFERASE"/>
    <property type="match status" value="1"/>
</dbReference>
<dbReference type="CDD" id="cd04301">
    <property type="entry name" value="NAT_SF"/>
    <property type="match status" value="1"/>
</dbReference>
<evidence type="ECO:0000313" key="3">
    <source>
        <dbReference type="Proteomes" id="UP001057868"/>
    </source>
</evidence>
<dbReference type="EMBL" id="BQXY01000001">
    <property type="protein sequence ID" value="GKU24080.1"/>
    <property type="molecule type" value="Genomic_DNA"/>
</dbReference>
<comment type="caution">
    <text evidence="2">The sequence shown here is derived from an EMBL/GenBank/DDBJ whole genome shotgun (WGS) entry which is preliminary data.</text>
</comment>
<dbReference type="GO" id="GO:0016747">
    <property type="term" value="F:acyltransferase activity, transferring groups other than amino-acyl groups"/>
    <property type="evidence" value="ECO:0007669"/>
    <property type="project" value="InterPro"/>
</dbReference>
<proteinExistence type="predicted"/>
<evidence type="ECO:0000313" key="2">
    <source>
        <dbReference type="EMBL" id="GKU24080.1"/>
    </source>
</evidence>
<dbReference type="InterPro" id="IPR016181">
    <property type="entry name" value="Acyl_CoA_acyltransferase"/>
</dbReference>
<protein>
    <submittedName>
        <fullName evidence="2">N-acetyltransferase</fullName>
    </submittedName>
</protein>
<reference evidence="2" key="1">
    <citation type="journal article" date="2023" name="Int. J. Syst. Evol. Microbiol.">
        <title>&lt;i&gt;Clostridium folliculivorans&lt;/i&gt; sp. nov., isolated from soil samples of an organic paddy in Japan.</title>
        <authorList>
            <person name="Tazawa J."/>
            <person name="Kobayashi H."/>
            <person name="Tanizawa Y."/>
            <person name="Uchino A."/>
            <person name="Tanaka F."/>
            <person name="Urashima Y."/>
            <person name="Miura S."/>
            <person name="Sakamoto M."/>
            <person name="Ohkuma M."/>
            <person name="Tohno M."/>
        </authorList>
    </citation>
    <scope>NUCLEOTIDE SEQUENCE</scope>
    <source>
        <strain evidence="2">D1-1</strain>
    </source>
</reference>
<dbReference type="SUPFAM" id="SSF55729">
    <property type="entry name" value="Acyl-CoA N-acyltransferases (Nat)"/>
    <property type="match status" value="1"/>
</dbReference>
<dbReference type="PROSITE" id="PS51186">
    <property type="entry name" value="GNAT"/>
    <property type="match status" value="1"/>
</dbReference>
<keyword evidence="3" id="KW-1185">Reference proteome</keyword>
<dbReference type="Gene3D" id="3.40.630.30">
    <property type="match status" value="1"/>
</dbReference>
<name>A0A9W5Y054_9CLOT</name>
<dbReference type="InterPro" id="IPR000182">
    <property type="entry name" value="GNAT_dom"/>
</dbReference>
<evidence type="ECO:0000259" key="1">
    <source>
        <dbReference type="PROSITE" id="PS51186"/>
    </source>
</evidence>